<evidence type="ECO:0000313" key="4">
    <source>
        <dbReference type="EMBL" id="ETW98754.1"/>
    </source>
</evidence>
<dbReference type="Pfam" id="PF05362">
    <property type="entry name" value="Lon_C"/>
    <property type="match status" value="1"/>
</dbReference>
<dbReference type="GO" id="GO:0005524">
    <property type="term" value="F:ATP binding"/>
    <property type="evidence" value="ECO:0007669"/>
    <property type="project" value="InterPro"/>
</dbReference>
<dbReference type="InterPro" id="IPR020568">
    <property type="entry name" value="Ribosomal_Su5_D2-typ_SF"/>
</dbReference>
<dbReference type="Gene3D" id="1.10.8.60">
    <property type="match status" value="1"/>
</dbReference>
<keyword evidence="1 2" id="KW-0645">Protease</keyword>
<comment type="catalytic activity">
    <reaction evidence="2">
        <text>Hydrolysis of proteins in presence of ATP.</text>
        <dbReference type="EC" id="3.4.21.53"/>
    </reaction>
</comment>
<comment type="similarity">
    <text evidence="2">Belongs to the peptidase S16 family.</text>
</comment>
<evidence type="ECO:0000256" key="2">
    <source>
        <dbReference type="PROSITE-ProRule" id="PRU01122"/>
    </source>
</evidence>
<feature type="domain" description="Lon proteolytic" evidence="3">
    <location>
        <begin position="483"/>
        <end position="678"/>
    </location>
</feature>
<dbReference type="Gene3D" id="3.30.230.10">
    <property type="match status" value="1"/>
</dbReference>
<dbReference type="GO" id="GO:0004176">
    <property type="term" value="F:ATP-dependent peptidase activity"/>
    <property type="evidence" value="ECO:0007669"/>
    <property type="project" value="UniProtKB-UniRule"/>
</dbReference>
<reference evidence="4 5" key="1">
    <citation type="journal article" date="2014" name="Nature">
        <title>An environmental bacterial taxon with a large and distinct metabolic repertoire.</title>
        <authorList>
            <person name="Wilson M.C."/>
            <person name="Mori T."/>
            <person name="Ruckert C."/>
            <person name="Uria A.R."/>
            <person name="Helf M.J."/>
            <person name="Takada K."/>
            <person name="Gernert C."/>
            <person name="Steffens U.A."/>
            <person name="Heycke N."/>
            <person name="Schmitt S."/>
            <person name="Rinke C."/>
            <person name="Helfrich E.J."/>
            <person name="Brachmann A.O."/>
            <person name="Gurgui C."/>
            <person name="Wakimoto T."/>
            <person name="Kracht M."/>
            <person name="Crusemann M."/>
            <person name="Hentschel U."/>
            <person name="Abe I."/>
            <person name="Matsunaga S."/>
            <person name="Kalinowski J."/>
            <person name="Takeyama H."/>
            <person name="Piel J."/>
        </authorList>
    </citation>
    <scope>NUCLEOTIDE SEQUENCE [LARGE SCALE GENOMIC DNA]</scope>
    <source>
        <strain evidence="5">TSY2</strain>
    </source>
</reference>
<name>W4LLH0_9BACT</name>
<evidence type="ECO:0000259" key="3">
    <source>
        <dbReference type="PROSITE" id="PS51786"/>
    </source>
</evidence>
<comment type="caution">
    <text evidence="4">The sequence shown here is derived from an EMBL/GenBank/DDBJ whole genome shotgun (WGS) entry which is preliminary data.</text>
</comment>
<dbReference type="GO" id="GO:0006508">
    <property type="term" value="P:proteolysis"/>
    <property type="evidence" value="ECO:0007669"/>
    <property type="project" value="UniProtKB-KW"/>
</dbReference>
<keyword evidence="2" id="KW-0378">Hydrolase</keyword>
<dbReference type="InterPro" id="IPR008269">
    <property type="entry name" value="Lon_proteolytic"/>
</dbReference>
<dbReference type="Pfam" id="PF13654">
    <property type="entry name" value="AAA_32"/>
    <property type="match status" value="1"/>
</dbReference>
<dbReference type="InterPro" id="IPR041699">
    <property type="entry name" value="AAA_32"/>
</dbReference>
<sequence length="734" mass="80274">AYAPEALGKQDRCYVHHFSRPDRPRLITLPAGEARSFRRHMAELAEYIRDDLIKALEAEPYDSERQALQERVQQTVQDITAPLEQDLQQAGMALVSTQQGAAAQTIIVPVVDGQPVPPPQLRQLVAQGQVPPERLQQFEALYPEFQKRLQDIGRLVNDARRAGAQEVQALNERSTRELLSALTQNILQEFPYDSVRQFVDEITTDIIDNRLRPGAEQPDPCLIYGVNIVLEHTDFTQRPIVEENTPTVANLLGSVEPQWNASGQPSSDYRGVHAGALLRADQGYLILNVHDLLSEPGAWRAMMRTLRTGRLDIVPPEGNGMRPAIVIQPEPIEVTVRVILIGDAPTYYRLDQLEPDFRELIKVLADLDSELDRSVESVQQYAVFLSNLSDTESVLPFHRTAVAALADHGARIAARAGKITARFGRIGDIAREASFIASQAQAECVRDDHVKQAVVRTKERASLPSRRFQQMIGSGTIMIETQGAVVGQINGLAIMHSGQLTYGFPSRITATIGPGSAGLINIEGQAQMSGSIHTKGFHILGGLLRHLMQTTHPLAFSGSIAFEQSYGGIDGDSASGAEICCLISALTGIPLKQNLSMTGAIDQLGHLEAIGGVNEKIEGFFDVCNYFGLTGDQGVIIPKSNAGDLMLREDVVEAAGRGAFHIYAVETIHEALEILTGTPAGERVDGGYPEGSVLGQAVARADEFWRRTLRSPKQLTAVEDIAVDEIMLHPEPEH</sequence>
<feature type="active site" evidence="2">
    <location>
        <position position="573"/>
    </location>
</feature>
<dbReference type="PANTHER" id="PTHR10046">
    <property type="entry name" value="ATP DEPENDENT LON PROTEASE FAMILY MEMBER"/>
    <property type="match status" value="1"/>
</dbReference>
<dbReference type="Gene3D" id="3.40.50.300">
    <property type="entry name" value="P-loop containing nucleotide triphosphate hydrolases"/>
    <property type="match status" value="2"/>
</dbReference>
<dbReference type="HOGENOM" id="CLU_377467_0_0_7"/>
<dbReference type="InterPro" id="IPR027417">
    <property type="entry name" value="P-loop_NTPase"/>
</dbReference>
<organism evidence="4 5">
    <name type="scientific">Candidatus Entotheonella gemina</name>
    <dbReference type="NCBI Taxonomy" id="1429439"/>
    <lineage>
        <taxon>Bacteria</taxon>
        <taxon>Pseudomonadati</taxon>
        <taxon>Nitrospinota/Tectimicrobiota group</taxon>
        <taxon>Candidatus Tectimicrobiota</taxon>
        <taxon>Candidatus Entotheonellia</taxon>
        <taxon>Candidatus Entotheonellales</taxon>
        <taxon>Candidatus Entotheonellaceae</taxon>
        <taxon>Candidatus Entotheonella</taxon>
    </lineage>
</organism>
<dbReference type="Pfam" id="PF20436">
    <property type="entry name" value="LonB_AAA-LID"/>
    <property type="match status" value="1"/>
</dbReference>
<dbReference type="InterPro" id="IPR027065">
    <property type="entry name" value="Lon_Prtase"/>
</dbReference>
<dbReference type="Pfam" id="PF20437">
    <property type="entry name" value="LonC_helical"/>
    <property type="match status" value="1"/>
</dbReference>
<accession>W4LLH0</accession>
<evidence type="ECO:0000256" key="1">
    <source>
        <dbReference type="ARBA" id="ARBA00022670"/>
    </source>
</evidence>
<dbReference type="PATRIC" id="fig|1429439.4.peg.7095"/>
<dbReference type="InterPro" id="IPR046844">
    <property type="entry name" value="Lon-like_helical"/>
</dbReference>
<dbReference type="InterPro" id="IPR046843">
    <property type="entry name" value="LonB_AAA-LID"/>
</dbReference>
<dbReference type="Proteomes" id="UP000019140">
    <property type="component" value="Unassembled WGS sequence"/>
</dbReference>
<gene>
    <name evidence="4" type="ORF">ETSY2_42280</name>
</gene>
<dbReference type="SUPFAM" id="SSF54211">
    <property type="entry name" value="Ribosomal protein S5 domain 2-like"/>
    <property type="match status" value="1"/>
</dbReference>
<keyword evidence="5" id="KW-1185">Reference proteome</keyword>
<dbReference type="PROSITE" id="PS51786">
    <property type="entry name" value="LON_PROTEOLYTIC"/>
    <property type="match status" value="1"/>
</dbReference>
<dbReference type="EMBL" id="AZHX01001915">
    <property type="protein sequence ID" value="ETW98754.1"/>
    <property type="molecule type" value="Genomic_DNA"/>
</dbReference>
<dbReference type="EC" id="3.4.21.53" evidence="2"/>
<feature type="active site" evidence="2">
    <location>
        <position position="616"/>
    </location>
</feature>
<proteinExistence type="inferred from homology"/>
<dbReference type="InterPro" id="IPR014721">
    <property type="entry name" value="Ribsml_uS5_D2-typ_fold_subgr"/>
</dbReference>
<evidence type="ECO:0000313" key="5">
    <source>
        <dbReference type="Proteomes" id="UP000019140"/>
    </source>
</evidence>
<dbReference type="GO" id="GO:0030163">
    <property type="term" value="P:protein catabolic process"/>
    <property type="evidence" value="ECO:0007669"/>
    <property type="project" value="InterPro"/>
</dbReference>
<dbReference type="AlphaFoldDB" id="W4LLH0"/>
<dbReference type="GO" id="GO:0004252">
    <property type="term" value="F:serine-type endopeptidase activity"/>
    <property type="evidence" value="ECO:0007669"/>
    <property type="project" value="UniProtKB-UniRule"/>
</dbReference>
<protein>
    <recommendedName>
        <fullName evidence="2">endopeptidase La</fullName>
        <ecNumber evidence="2">3.4.21.53</ecNumber>
    </recommendedName>
</protein>
<keyword evidence="2" id="KW-0720">Serine protease</keyword>
<feature type="non-terminal residue" evidence="4">
    <location>
        <position position="1"/>
    </location>
</feature>
<dbReference type="PRINTS" id="PR00830">
    <property type="entry name" value="ENDOLAPTASE"/>
</dbReference>